<gene>
    <name evidence="1" type="ORF">Din_042893</name>
</gene>
<dbReference type="EMBL" id="GHES01042893">
    <property type="protein sequence ID" value="MPA73452.1"/>
    <property type="molecule type" value="Transcribed_RNA"/>
</dbReference>
<organism evidence="1">
    <name type="scientific">Davidia involucrata</name>
    <name type="common">Dove tree</name>
    <dbReference type="NCBI Taxonomy" id="16924"/>
    <lineage>
        <taxon>Eukaryota</taxon>
        <taxon>Viridiplantae</taxon>
        <taxon>Streptophyta</taxon>
        <taxon>Embryophyta</taxon>
        <taxon>Tracheophyta</taxon>
        <taxon>Spermatophyta</taxon>
        <taxon>Magnoliopsida</taxon>
        <taxon>eudicotyledons</taxon>
        <taxon>Gunneridae</taxon>
        <taxon>Pentapetalae</taxon>
        <taxon>asterids</taxon>
        <taxon>Cornales</taxon>
        <taxon>Nyssaceae</taxon>
        <taxon>Davidia</taxon>
    </lineage>
</organism>
<dbReference type="PANTHER" id="PTHR33085">
    <property type="entry name" value="OS12G0113100 PROTEIN-RELATED"/>
    <property type="match status" value="1"/>
</dbReference>
<sequence>MAEEQLPPSSPFMPGANKTLYMCFEGLGYPPKSYAIRSVKADELFTSSSSSPPPLEDVFHMEDHSFCLGMRCGKLGSKIYFIGGQIPQYMDPDNTLTIDGEEIPLFPPYSSFDYSSSVFVFDTAATRSLDTSSVTPLHSGKPCPLVVDVEGKLYVLSGIPVRGIRQPAFEAYDSVTNSWEKLSCPPFLDPECKYFQIPKYTGYAVIGKKIHVTTARSSFSYDIKDDTWVPCSLFDGVPGELHQPWEDPIFPYEWDYYASRNDQTPCGPPFGFQGQAVLFGDDVLICLDPSELEIVAHRFGQGFFCLVIMLMQHYDTPPDYKSKYTISLVPFMVKSSATELKDHFLITAVGERFSYTYELEIPLVEKILRSIGCFAT</sequence>
<accession>A0A5B7BX24</accession>
<protein>
    <submittedName>
        <fullName evidence="1">Uncharacterized protein</fullName>
    </submittedName>
</protein>
<dbReference type="SUPFAM" id="SSF117281">
    <property type="entry name" value="Kelch motif"/>
    <property type="match status" value="1"/>
</dbReference>
<reference evidence="1" key="1">
    <citation type="submission" date="2019-08" db="EMBL/GenBank/DDBJ databases">
        <title>Reference gene set and small RNA set construction with multiple tissues from Davidia involucrata Baill.</title>
        <authorList>
            <person name="Yang H."/>
            <person name="Zhou C."/>
            <person name="Li G."/>
            <person name="Wang J."/>
            <person name="Gao P."/>
            <person name="Wang M."/>
            <person name="Wang R."/>
            <person name="Zhao Y."/>
        </authorList>
    </citation>
    <scope>NUCLEOTIDE SEQUENCE</scope>
    <source>
        <tissue evidence="1">Mixed with DoveR01_LX</tissue>
    </source>
</reference>
<dbReference type="InterPro" id="IPR012871">
    <property type="entry name" value="DUF1668_ORYSA"/>
</dbReference>
<dbReference type="Gene3D" id="2.120.10.80">
    <property type="entry name" value="Kelch-type beta propeller"/>
    <property type="match status" value="1"/>
</dbReference>
<evidence type="ECO:0000313" key="1">
    <source>
        <dbReference type="EMBL" id="MPA73452.1"/>
    </source>
</evidence>
<dbReference type="InterPro" id="IPR015915">
    <property type="entry name" value="Kelch-typ_b-propeller"/>
</dbReference>
<proteinExistence type="predicted"/>
<name>A0A5B7BX24_DAVIN</name>
<dbReference type="AlphaFoldDB" id="A0A5B7BX24"/>
<dbReference type="Pfam" id="PF07893">
    <property type="entry name" value="DUF1668"/>
    <property type="match status" value="1"/>
</dbReference>